<keyword evidence="2" id="KW-0472">Membrane</keyword>
<keyword evidence="4" id="KW-1185">Reference proteome</keyword>
<name>A0AAE3U632_9HYPH</name>
<evidence type="ECO:0000256" key="2">
    <source>
        <dbReference type="SAM" id="Phobius"/>
    </source>
</evidence>
<proteinExistence type="predicted"/>
<comment type="caution">
    <text evidence="3">The sequence shown here is derived from an EMBL/GenBank/DDBJ whole genome shotgun (WGS) entry which is preliminary data.</text>
</comment>
<evidence type="ECO:0000313" key="4">
    <source>
        <dbReference type="Proteomes" id="UP001161580"/>
    </source>
</evidence>
<accession>A0AAE3U632</accession>
<dbReference type="Pfam" id="PF19600">
    <property type="entry name" value="DUF6105"/>
    <property type="match status" value="1"/>
</dbReference>
<dbReference type="AlphaFoldDB" id="A0AAE3U632"/>
<keyword evidence="2" id="KW-0812">Transmembrane</keyword>
<evidence type="ECO:0000256" key="1">
    <source>
        <dbReference type="SAM" id="MobiDB-lite"/>
    </source>
</evidence>
<dbReference type="EMBL" id="JALDYZ010000017">
    <property type="protein sequence ID" value="MDI7924689.1"/>
    <property type="molecule type" value="Genomic_DNA"/>
</dbReference>
<dbReference type="Proteomes" id="UP001161580">
    <property type="component" value="Unassembled WGS sequence"/>
</dbReference>
<evidence type="ECO:0000313" key="3">
    <source>
        <dbReference type="EMBL" id="MDI7924689.1"/>
    </source>
</evidence>
<dbReference type="RefSeq" id="WP_311788728.1">
    <property type="nucleotide sequence ID" value="NZ_JALDYY010000018.1"/>
</dbReference>
<organism evidence="3 4">
    <name type="scientific">Ferirhizobium litorale</name>
    <dbReference type="NCBI Taxonomy" id="2927786"/>
    <lineage>
        <taxon>Bacteria</taxon>
        <taxon>Pseudomonadati</taxon>
        <taxon>Pseudomonadota</taxon>
        <taxon>Alphaproteobacteria</taxon>
        <taxon>Hyphomicrobiales</taxon>
        <taxon>Rhizobiaceae</taxon>
        <taxon>Ferirhizobium</taxon>
    </lineage>
</organism>
<gene>
    <name evidence="3" type="ORF">MRS75_21740</name>
</gene>
<dbReference type="InterPro" id="IPR046087">
    <property type="entry name" value="DUF6105"/>
</dbReference>
<protein>
    <submittedName>
        <fullName evidence="3">DUF6105 family protein</fullName>
    </submittedName>
</protein>
<feature type="region of interest" description="Disordered" evidence="1">
    <location>
        <begin position="90"/>
        <end position="110"/>
    </location>
</feature>
<feature type="transmembrane region" description="Helical" evidence="2">
    <location>
        <begin position="59"/>
        <end position="77"/>
    </location>
</feature>
<sequence>MKWFLVFWGGPILLLGSWYGLSYYDMSFGIFMLTRQAHDLVFQVYGNVLGIPPETIPPLVLKAIIVDSIVLYAIIAFRRRARIIAWWKRRQGVSSERKSLSSEDSLSRAP</sequence>
<reference evidence="3" key="1">
    <citation type="submission" date="2022-03" db="EMBL/GenBank/DDBJ databases">
        <title>Fererhizobium litorale gen. nov., sp. nov., isolated from sandy sediments of the Sea of Japan seashore.</title>
        <authorList>
            <person name="Romanenko L."/>
            <person name="Kurilenko V."/>
            <person name="Otstavnykh N."/>
            <person name="Svetashev V."/>
            <person name="Tekutyeva L."/>
            <person name="Isaeva M."/>
            <person name="Mikhailov V."/>
        </authorList>
    </citation>
    <scope>NUCLEOTIDE SEQUENCE</scope>
    <source>
        <strain evidence="3">KMM 9576</strain>
    </source>
</reference>
<keyword evidence="2" id="KW-1133">Transmembrane helix</keyword>